<reference evidence="1 2" key="1">
    <citation type="submission" date="2013-08" db="EMBL/GenBank/DDBJ databases">
        <title>The Genome Sequence of Fusobacterium sp. 3_1_36A2.</title>
        <authorList>
            <consortium name="The Broad Institute Genome Sequencing Platform"/>
            <person name="Earl A."/>
            <person name="Ward D."/>
            <person name="Feldgarden M."/>
            <person name="Gevers D."/>
            <person name="Strauss J."/>
            <person name="White A."/>
            <person name="Allen-Vercoe E."/>
            <person name="Walker B."/>
            <person name="Young S.K."/>
            <person name="Zeng Q."/>
            <person name="Gargeya S."/>
            <person name="Fitzgerald M."/>
            <person name="Haas B."/>
            <person name="Abouelleil A."/>
            <person name="Alvarado L."/>
            <person name="Arachchi H.M."/>
            <person name="Berlin A.M."/>
            <person name="Chapman S.B."/>
            <person name="Goldberg J."/>
            <person name="Griggs A."/>
            <person name="Gujja S."/>
            <person name="Hansen M."/>
            <person name="Howarth C."/>
            <person name="Imamovic A."/>
            <person name="Larimer J."/>
            <person name="McCowen C."/>
            <person name="Montmayeur A."/>
            <person name="Murphy C."/>
            <person name="Neiman D."/>
            <person name="Pearson M."/>
            <person name="Priest M."/>
            <person name="Roberts A."/>
            <person name="Saif S."/>
            <person name="Shea T."/>
            <person name="Sisk P."/>
            <person name="Sykes S."/>
            <person name="Wortman J."/>
            <person name="Nusbaum C."/>
            <person name="Birren B."/>
        </authorList>
    </citation>
    <scope>NUCLEOTIDE SEQUENCE [LARGE SCALE GENOMIC DNA]</scope>
    <source>
        <strain evidence="1 2">3_1_36A2</strain>
    </source>
</reference>
<gene>
    <name evidence="1" type="ORF">HMPREF0946_01442</name>
</gene>
<dbReference type="RefSeq" id="WP_008800136.1">
    <property type="nucleotide sequence ID" value="NC_022196.1"/>
</dbReference>
<name>C7XRC6_FUSVC</name>
<protein>
    <recommendedName>
        <fullName evidence="3">Addiction module toxin RelE</fullName>
    </recommendedName>
</protein>
<accession>C7XRC6</accession>
<organism evidence="1 2">
    <name type="scientific">Fusobacterium vincentii 3_1_36A2</name>
    <dbReference type="NCBI Taxonomy" id="469604"/>
    <lineage>
        <taxon>Bacteria</taxon>
        <taxon>Fusobacteriati</taxon>
        <taxon>Fusobacteriota</taxon>
        <taxon>Fusobacteriia</taxon>
        <taxon>Fusobacteriales</taxon>
        <taxon>Fusobacteriaceae</taxon>
        <taxon>Fusobacterium</taxon>
    </lineage>
</organism>
<sequence>MPEKYFEEIDEETKIIYCYGFSNEVIKFFKKQPEIFIKFKKNIKKMVNGDKNIDIKIYQGKLKEKPEVFKKLKAFRMRIGSFRVIFLIKMENDNLKIYTFIIKADSRGDIYKN</sequence>
<dbReference type="InterPro" id="IPR035093">
    <property type="entry name" value="RelE/ParE_toxin_dom_sf"/>
</dbReference>
<dbReference type="STRING" id="469604.HMPREF0946_01442"/>
<dbReference type="AlphaFoldDB" id="C7XRC6"/>
<evidence type="ECO:0000313" key="1">
    <source>
        <dbReference type="EMBL" id="EEU31581.1"/>
    </source>
</evidence>
<dbReference type="Gene3D" id="3.30.2310.20">
    <property type="entry name" value="RelE-like"/>
    <property type="match status" value="1"/>
</dbReference>
<evidence type="ECO:0008006" key="3">
    <source>
        <dbReference type="Google" id="ProtNLM"/>
    </source>
</evidence>
<dbReference type="EMBL" id="CP003700">
    <property type="protein sequence ID" value="EEU31581.1"/>
    <property type="molecule type" value="Genomic_DNA"/>
</dbReference>
<proteinExistence type="predicted"/>
<dbReference type="OrthoDB" id="9805098at2"/>
<dbReference type="HOGENOM" id="CLU_2129797_0_0_0"/>
<evidence type="ECO:0000313" key="2">
    <source>
        <dbReference type="Proteomes" id="UP000016231"/>
    </source>
</evidence>
<dbReference type="KEGG" id="fnc:HMPREF0946_01442"/>
<dbReference type="Proteomes" id="UP000016231">
    <property type="component" value="Chromosome"/>
</dbReference>